<dbReference type="WBParaSite" id="nRc.2.0.1.t25562-RA">
    <property type="protein sequence ID" value="nRc.2.0.1.t25562-RA"/>
    <property type="gene ID" value="nRc.2.0.1.g25562"/>
</dbReference>
<keyword evidence="2" id="KW-1185">Reference proteome</keyword>
<dbReference type="Gene3D" id="3.40.50.300">
    <property type="entry name" value="P-loop containing nucleotide triphosphate hydrolases"/>
    <property type="match status" value="1"/>
</dbReference>
<dbReference type="InterPro" id="IPR051943">
    <property type="entry name" value="TRAFAC_Dynamin-like_GTPase"/>
</dbReference>
<dbReference type="InterPro" id="IPR027417">
    <property type="entry name" value="P-loop_NTPase"/>
</dbReference>
<dbReference type="AlphaFoldDB" id="A0A915JHH4"/>
<dbReference type="Pfam" id="PF00350">
    <property type="entry name" value="Dynamin_N"/>
    <property type="match status" value="1"/>
</dbReference>
<reference evidence="3" key="1">
    <citation type="submission" date="2022-11" db="UniProtKB">
        <authorList>
            <consortium name="WormBaseParasite"/>
        </authorList>
    </citation>
    <scope>IDENTIFICATION</scope>
</reference>
<dbReference type="PANTHER" id="PTHR43681">
    <property type="entry name" value="TRANSMEMBRANE GTPASE FZO"/>
    <property type="match status" value="1"/>
</dbReference>
<sequence length="183" mass="20788">LSKFGASFLSKCNAATCPSPLLKHVNFIDTPGILSGEKQRVTRGYNFEQVVSFLAEKVDRILLLFDAHKLDISDELKRTILATTGNEEKIRIVLNKVDSLEPAALQRVNGALMWSLGKVLKCPEVPKVYVGSFWDQPLKYPQYRELFQNDTTALFEDIRSLPRTVNVRRINDVVKRAKQVKLK</sequence>
<feature type="domain" description="Dynamin N-terminal" evidence="1">
    <location>
        <begin position="14"/>
        <end position="96"/>
    </location>
</feature>
<protein>
    <submittedName>
        <fullName evidence="3">Dynamin-type G domain-containing protein</fullName>
    </submittedName>
</protein>
<dbReference type="InterPro" id="IPR045063">
    <property type="entry name" value="Dynamin_N"/>
</dbReference>
<evidence type="ECO:0000313" key="3">
    <source>
        <dbReference type="WBParaSite" id="nRc.2.0.1.t25562-RA"/>
    </source>
</evidence>
<name>A0A915JHH4_ROMCU</name>
<evidence type="ECO:0000313" key="2">
    <source>
        <dbReference type="Proteomes" id="UP000887565"/>
    </source>
</evidence>
<dbReference type="OMA" id="NHIECAE"/>
<organism evidence="2 3">
    <name type="scientific">Romanomermis culicivorax</name>
    <name type="common">Nematode worm</name>
    <dbReference type="NCBI Taxonomy" id="13658"/>
    <lineage>
        <taxon>Eukaryota</taxon>
        <taxon>Metazoa</taxon>
        <taxon>Ecdysozoa</taxon>
        <taxon>Nematoda</taxon>
        <taxon>Enoplea</taxon>
        <taxon>Dorylaimia</taxon>
        <taxon>Mermithida</taxon>
        <taxon>Mermithoidea</taxon>
        <taxon>Mermithidae</taxon>
        <taxon>Romanomermis</taxon>
    </lineage>
</organism>
<proteinExistence type="predicted"/>
<accession>A0A915JHH4</accession>
<dbReference type="Proteomes" id="UP000887565">
    <property type="component" value="Unplaced"/>
</dbReference>
<dbReference type="PANTHER" id="PTHR43681:SF1">
    <property type="entry name" value="SARCALUMENIN"/>
    <property type="match status" value="1"/>
</dbReference>
<evidence type="ECO:0000259" key="1">
    <source>
        <dbReference type="Pfam" id="PF00350"/>
    </source>
</evidence>
<dbReference type="SUPFAM" id="SSF52540">
    <property type="entry name" value="P-loop containing nucleoside triphosphate hydrolases"/>
    <property type="match status" value="1"/>
</dbReference>